<feature type="transmembrane region" description="Helical" evidence="5">
    <location>
        <begin position="371"/>
        <end position="391"/>
    </location>
</feature>
<feature type="transmembrane region" description="Helical" evidence="5">
    <location>
        <begin position="295"/>
        <end position="315"/>
    </location>
</feature>
<dbReference type="PANTHER" id="PTHR37422:SF13">
    <property type="entry name" value="LIPOPOLYSACCHARIDE BIOSYNTHESIS PROTEIN PA4999-RELATED"/>
    <property type="match status" value="1"/>
</dbReference>
<comment type="subcellular location">
    <subcellularLocation>
        <location evidence="1">Membrane</location>
        <topology evidence="1">Multi-pass membrane protein</topology>
    </subcellularLocation>
</comment>
<organism evidence="7 8">
    <name type="scientific">Serinibacter arcticus</name>
    <dbReference type="NCBI Taxonomy" id="1655435"/>
    <lineage>
        <taxon>Bacteria</taxon>
        <taxon>Bacillati</taxon>
        <taxon>Actinomycetota</taxon>
        <taxon>Actinomycetes</taxon>
        <taxon>Micrococcales</taxon>
        <taxon>Beutenbergiaceae</taxon>
        <taxon>Serinibacter</taxon>
    </lineage>
</organism>
<feature type="transmembrane region" description="Helical" evidence="5">
    <location>
        <begin position="262"/>
        <end position="283"/>
    </location>
</feature>
<feature type="transmembrane region" description="Helical" evidence="5">
    <location>
        <begin position="41"/>
        <end position="71"/>
    </location>
</feature>
<keyword evidence="2 5" id="KW-0812">Transmembrane</keyword>
<feature type="transmembrane region" description="Helical" evidence="5">
    <location>
        <begin position="428"/>
        <end position="446"/>
    </location>
</feature>
<reference evidence="7 8" key="1">
    <citation type="submission" date="2018-03" db="EMBL/GenBank/DDBJ databases">
        <title>Genome assembly of novel Miniimonas species PCH200.</title>
        <authorList>
            <person name="Thakur V."/>
            <person name="Kumar V."/>
            <person name="Singh D."/>
        </authorList>
    </citation>
    <scope>NUCLEOTIDE SEQUENCE [LARGE SCALE GENOMIC DNA]</scope>
    <source>
        <strain evidence="7 8">PCH200</strain>
    </source>
</reference>
<dbReference type="Pfam" id="PF04932">
    <property type="entry name" value="Wzy_C"/>
    <property type="match status" value="1"/>
</dbReference>
<feature type="domain" description="O-antigen ligase-related" evidence="6">
    <location>
        <begin position="253"/>
        <end position="386"/>
    </location>
</feature>
<evidence type="ECO:0000313" key="8">
    <source>
        <dbReference type="Proteomes" id="UP000245166"/>
    </source>
</evidence>
<evidence type="ECO:0000256" key="3">
    <source>
        <dbReference type="ARBA" id="ARBA00022989"/>
    </source>
</evidence>
<feature type="transmembrane region" description="Helical" evidence="5">
    <location>
        <begin position="6"/>
        <end position="29"/>
    </location>
</feature>
<accession>A0A2U1ZY95</accession>
<protein>
    <recommendedName>
        <fullName evidence="6">O-antigen ligase-related domain-containing protein</fullName>
    </recommendedName>
</protein>
<feature type="transmembrane region" description="Helical" evidence="5">
    <location>
        <begin position="77"/>
        <end position="95"/>
    </location>
</feature>
<evidence type="ECO:0000256" key="5">
    <source>
        <dbReference type="SAM" id="Phobius"/>
    </source>
</evidence>
<keyword evidence="8" id="KW-1185">Reference proteome</keyword>
<keyword evidence="3 5" id="KW-1133">Transmembrane helix</keyword>
<feature type="transmembrane region" description="Helical" evidence="5">
    <location>
        <begin position="141"/>
        <end position="162"/>
    </location>
</feature>
<dbReference type="PANTHER" id="PTHR37422">
    <property type="entry name" value="TEICHURONIC ACID BIOSYNTHESIS PROTEIN TUAE"/>
    <property type="match status" value="1"/>
</dbReference>
<sequence>MPWSGAEAALGVAAGALCVLGAAAAVLLLGDRGAMGPGLVVAIAVGVALVLALPVHRLPALALLVAVAIPVRVLPDLALLSVLPPAALVVLAWMARRLLDRARGTGRDAAPTAGSAVRVLAGLTAGWILLSLLAGDHLQTSVAWTASFGVAVLAPLLVRGVADEARALKRTLIVGGGLAGAYAVLETMLGRNPVIDVVNAALGFGSVQHWSVYRAEVTLGHPLAAGTLLAVAGAAGVLEWLARGRPRDGVWGALAVAGTVATVSRGSLLALVVALGVGILVWLVRSRNLSGPRAVALAIALGAAGTLVTTASGLLDRGASAEAAASDAARARGVELAIATARENGLLGSGPGTSALAVAERDTVTAIESSGLQLLVSIGLPGALLVGALVVAGSLTAWRAGDVAALAAVVAYTVSVLGYNAIDTRRSLHVLLAVVLILAVGAADEARQRRAVSS</sequence>
<name>A0A2U1ZY95_9MICO</name>
<feature type="transmembrane region" description="Helical" evidence="5">
    <location>
        <begin position="403"/>
        <end position="422"/>
    </location>
</feature>
<dbReference type="Proteomes" id="UP000245166">
    <property type="component" value="Unassembled WGS sequence"/>
</dbReference>
<feature type="transmembrane region" description="Helical" evidence="5">
    <location>
        <begin position="116"/>
        <end position="135"/>
    </location>
</feature>
<dbReference type="InterPro" id="IPR051533">
    <property type="entry name" value="WaaL-like"/>
</dbReference>
<evidence type="ECO:0000313" key="7">
    <source>
        <dbReference type="EMBL" id="PWD51934.1"/>
    </source>
</evidence>
<proteinExistence type="predicted"/>
<dbReference type="InterPro" id="IPR007016">
    <property type="entry name" value="O-antigen_ligase-rel_domated"/>
</dbReference>
<dbReference type="EMBL" id="PYHR01000002">
    <property type="protein sequence ID" value="PWD51934.1"/>
    <property type="molecule type" value="Genomic_DNA"/>
</dbReference>
<evidence type="ECO:0000256" key="2">
    <source>
        <dbReference type="ARBA" id="ARBA00022692"/>
    </source>
</evidence>
<evidence type="ECO:0000256" key="1">
    <source>
        <dbReference type="ARBA" id="ARBA00004141"/>
    </source>
</evidence>
<keyword evidence="4 5" id="KW-0472">Membrane</keyword>
<dbReference type="AlphaFoldDB" id="A0A2U1ZY95"/>
<evidence type="ECO:0000259" key="6">
    <source>
        <dbReference type="Pfam" id="PF04932"/>
    </source>
</evidence>
<feature type="transmembrane region" description="Helical" evidence="5">
    <location>
        <begin position="223"/>
        <end position="242"/>
    </location>
</feature>
<gene>
    <name evidence="7" type="ORF">C8046_16060</name>
</gene>
<evidence type="ECO:0000256" key="4">
    <source>
        <dbReference type="ARBA" id="ARBA00023136"/>
    </source>
</evidence>
<dbReference type="GO" id="GO:0016020">
    <property type="term" value="C:membrane"/>
    <property type="evidence" value="ECO:0007669"/>
    <property type="project" value="UniProtKB-SubCell"/>
</dbReference>
<comment type="caution">
    <text evidence="7">The sequence shown here is derived from an EMBL/GenBank/DDBJ whole genome shotgun (WGS) entry which is preliminary data.</text>
</comment>